<evidence type="ECO:0000313" key="3">
    <source>
        <dbReference type="Proteomes" id="UP001152607"/>
    </source>
</evidence>
<sequence length="104" mass="10528">MRTAPTLLFATLVLANPAPITNPEASQIQKADVPVLARDFSAHEVRKVSSAAGAAAGAAGRAGGAAANKANNTLDNAAGAFLPNRALEWGVLGLGVVEIVRLWG</sequence>
<feature type="signal peptide" evidence="1">
    <location>
        <begin position="1"/>
        <end position="15"/>
    </location>
</feature>
<gene>
    <name evidence="2" type="ORF">PDIGIT_LOCUS8479</name>
</gene>
<evidence type="ECO:0000256" key="1">
    <source>
        <dbReference type="SAM" id="SignalP"/>
    </source>
</evidence>
<dbReference type="OrthoDB" id="3799886at2759"/>
<proteinExistence type="predicted"/>
<comment type="caution">
    <text evidence="2">The sequence shown here is derived from an EMBL/GenBank/DDBJ whole genome shotgun (WGS) entry which is preliminary data.</text>
</comment>
<keyword evidence="3" id="KW-1185">Reference proteome</keyword>
<dbReference type="EMBL" id="CAOQHR010000005">
    <property type="protein sequence ID" value="CAI6335398.1"/>
    <property type="molecule type" value="Genomic_DNA"/>
</dbReference>
<evidence type="ECO:0000313" key="2">
    <source>
        <dbReference type="EMBL" id="CAI6335398.1"/>
    </source>
</evidence>
<feature type="chain" id="PRO_5040983884" evidence="1">
    <location>
        <begin position="16"/>
        <end position="104"/>
    </location>
</feature>
<reference evidence="2" key="1">
    <citation type="submission" date="2023-01" db="EMBL/GenBank/DDBJ databases">
        <authorList>
            <person name="Van Ghelder C."/>
            <person name="Rancurel C."/>
        </authorList>
    </citation>
    <scope>NUCLEOTIDE SEQUENCE</scope>
    <source>
        <strain evidence="2">CNCM I-4278</strain>
    </source>
</reference>
<dbReference type="Proteomes" id="UP001152607">
    <property type="component" value="Unassembled WGS sequence"/>
</dbReference>
<organism evidence="2 3">
    <name type="scientific">Periconia digitata</name>
    <dbReference type="NCBI Taxonomy" id="1303443"/>
    <lineage>
        <taxon>Eukaryota</taxon>
        <taxon>Fungi</taxon>
        <taxon>Dikarya</taxon>
        <taxon>Ascomycota</taxon>
        <taxon>Pezizomycotina</taxon>
        <taxon>Dothideomycetes</taxon>
        <taxon>Pleosporomycetidae</taxon>
        <taxon>Pleosporales</taxon>
        <taxon>Massarineae</taxon>
        <taxon>Periconiaceae</taxon>
        <taxon>Periconia</taxon>
    </lineage>
</organism>
<dbReference type="AlphaFoldDB" id="A0A9W4UJH2"/>
<keyword evidence="1" id="KW-0732">Signal</keyword>
<accession>A0A9W4UJH2</accession>
<protein>
    <submittedName>
        <fullName evidence="2">Uncharacterized protein</fullName>
    </submittedName>
</protein>
<name>A0A9W4UJH2_9PLEO</name>